<dbReference type="SUPFAM" id="SSF53448">
    <property type="entry name" value="Nucleotide-diphospho-sugar transferases"/>
    <property type="match status" value="1"/>
</dbReference>
<name>A0A366FCB0_9HYPH</name>
<dbReference type="GO" id="GO:0016779">
    <property type="term" value="F:nucleotidyltransferase activity"/>
    <property type="evidence" value="ECO:0007669"/>
    <property type="project" value="UniProtKB-KW"/>
</dbReference>
<dbReference type="Proteomes" id="UP000253529">
    <property type="component" value="Unassembled WGS sequence"/>
</dbReference>
<dbReference type="InterPro" id="IPR025877">
    <property type="entry name" value="MobA-like_NTP_Trfase"/>
</dbReference>
<dbReference type="OrthoDB" id="9779263at2"/>
<evidence type="ECO:0000256" key="1">
    <source>
        <dbReference type="ARBA" id="ARBA00022842"/>
    </source>
</evidence>
<gene>
    <name evidence="3" type="ORF">DFR50_11694</name>
</gene>
<keyword evidence="3" id="KW-0808">Transferase</keyword>
<proteinExistence type="predicted"/>
<evidence type="ECO:0000259" key="2">
    <source>
        <dbReference type="Pfam" id="PF12804"/>
    </source>
</evidence>
<accession>A0A366FCB0</accession>
<evidence type="ECO:0000313" key="3">
    <source>
        <dbReference type="EMBL" id="RBP11399.1"/>
    </source>
</evidence>
<protein>
    <submittedName>
        <fullName evidence="3">Molybdenum cofactor cytidylyltransferase</fullName>
    </submittedName>
</protein>
<reference evidence="3 4" key="1">
    <citation type="submission" date="2018-06" db="EMBL/GenBank/DDBJ databases">
        <title>Genomic Encyclopedia of Type Strains, Phase IV (KMG-IV): sequencing the most valuable type-strain genomes for metagenomic binning, comparative biology and taxonomic classification.</title>
        <authorList>
            <person name="Goeker M."/>
        </authorList>
    </citation>
    <scope>NUCLEOTIDE SEQUENCE [LARGE SCALE GENOMIC DNA]</scope>
    <source>
        <strain evidence="3 4">DSM 24875</strain>
    </source>
</reference>
<comment type="caution">
    <text evidence="3">The sequence shown here is derived from an EMBL/GenBank/DDBJ whole genome shotgun (WGS) entry which is preliminary data.</text>
</comment>
<dbReference type="AlphaFoldDB" id="A0A366FCB0"/>
<keyword evidence="3" id="KW-0548">Nucleotidyltransferase</keyword>
<dbReference type="Gene3D" id="3.90.550.10">
    <property type="entry name" value="Spore Coat Polysaccharide Biosynthesis Protein SpsA, Chain A"/>
    <property type="match status" value="1"/>
</dbReference>
<keyword evidence="1" id="KW-0460">Magnesium</keyword>
<organism evidence="3 4">
    <name type="scientific">Roseiarcus fermentans</name>
    <dbReference type="NCBI Taxonomy" id="1473586"/>
    <lineage>
        <taxon>Bacteria</taxon>
        <taxon>Pseudomonadati</taxon>
        <taxon>Pseudomonadota</taxon>
        <taxon>Alphaproteobacteria</taxon>
        <taxon>Hyphomicrobiales</taxon>
        <taxon>Roseiarcaceae</taxon>
        <taxon>Roseiarcus</taxon>
    </lineage>
</organism>
<sequence length="204" mass="20370">MSNVGAVVLAAGRSSRYRAAGGAEATKLVAELGGRAIVRRVVEAALASRARPVVVVVGHAREAVEAALLGLPVAVAFNPDFAAGVASSLGAGLRALPPDADGALVLLGDMPNVGAALLDRLIGAFNAAAGAAAVAPVVAGRRGNPVLLARTLFAQAMRLEGDEGARRLLAGLAPGRVTEIETVGADAAFDVDTPEDLAASRARD</sequence>
<dbReference type="InterPro" id="IPR029044">
    <property type="entry name" value="Nucleotide-diphossugar_trans"/>
</dbReference>
<dbReference type="PANTHER" id="PTHR43777:SF1">
    <property type="entry name" value="MOLYBDENUM COFACTOR CYTIDYLYLTRANSFERASE"/>
    <property type="match status" value="1"/>
</dbReference>
<dbReference type="CDD" id="cd04182">
    <property type="entry name" value="GT_2_like_f"/>
    <property type="match status" value="1"/>
</dbReference>
<dbReference type="RefSeq" id="WP_113890184.1">
    <property type="nucleotide sequence ID" value="NZ_QNRK01000016.1"/>
</dbReference>
<keyword evidence="4" id="KW-1185">Reference proteome</keyword>
<dbReference type="EMBL" id="QNRK01000016">
    <property type="protein sequence ID" value="RBP11399.1"/>
    <property type="molecule type" value="Genomic_DNA"/>
</dbReference>
<feature type="domain" description="MobA-like NTP transferase" evidence="2">
    <location>
        <begin position="6"/>
        <end position="171"/>
    </location>
</feature>
<dbReference type="PANTHER" id="PTHR43777">
    <property type="entry name" value="MOLYBDENUM COFACTOR CYTIDYLYLTRANSFERASE"/>
    <property type="match status" value="1"/>
</dbReference>
<dbReference type="Pfam" id="PF12804">
    <property type="entry name" value="NTP_transf_3"/>
    <property type="match status" value="1"/>
</dbReference>
<evidence type="ECO:0000313" key="4">
    <source>
        <dbReference type="Proteomes" id="UP000253529"/>
    </source>
</evidence>